<feature type="domain" description="Peptidase A2" evidence="6">
    <location>
        <begin position="200"/>
        <end position="239"/>
    </location>
</feature>
<evidence type="ECO:0000259" key="6">
    <source>
        <dbReference type="PROSITE" id="PS50175"/>
    </source>
</evidence>
<keyword evidence="8" id="KW-1185">Reference proteome</keyword>
<evidence type="ECO:0000256" key="3">
    <source>
        <dbReference type="ARBA" id="ARBA00022750"/>
    </source>
</evidence>
<keyword evidence="2 7" id="KW-0645">Protease</keyword>
<dbReference type="InterPro" id="IPR034122">
    <property type="entry name" value="Retropepsin-like_bacterial"/>
</dbReference>
<evidence type="ECO:0000256" key="5">
    <source>
        <dbReference type="SAM" id="SignalP"/>
    </source>
</evidence>
<protein>
    <submittedName>
        <fullName evidence="7">Aspartyl protease family protein</fullName>
    </submittedName>
</protein>
<dbReference type="Pfam" id="PF13650">
    <property type="entry name" value="Asp_protease_2"/>
    <property type="match status" value="2"/>
</dbReference>
<evidence type="ECO:0000256" key="2">
    <source>
        <dbReference type="ARBA" id="ARBA00022670"/>
    </source>
</evidence>
<sequence length="315" mass="33559">MRIEPLMRRLAAWLFLGLLAGCAAGSDCMPSHGMALPIEWADNRPIVQATINGQPARLIFDTGASRTLLRQAAAQRLQLPAALTRSPWVVAVGGPTEVPMVAVSEMSVGPIQLSGLQLPTINTVERPNLRAWSADGWLGIDFLGYGDIDLDFARQQATLYPAAACQSTKPLWEDGYTTLPGVRQASGKVAVTVMLDGTPVQAILDTGAEISAVSSATARKLGFDPGANTREVKVFGISGRPVAGHLHRFSTIRVGSDIFNNPTFAIVELPADVEMLIGMNLLRGRRVWISYPNGAVSIAPRPSRAASRQSTGIGP</sequence>
<dbReference type="InterPro" id="IPR001995">
    <property type="entry name" value="Peptidase_A2_cat"/>
</dbReference>
<organism evidence="7 8">
    <name type="scientific">Roseomonas haemaphysalidis</name>
    <dbReference type="NCBI Taxonomy" id="2768162"/>
    <lineage>
        <taxon>Bacteria</taxon>
        <taxon>Pseudomonadati</taxon>
        <taxon>Pseudomonadota</taxon>
        <taxon>Alphaproteobacteria</taxon>
        <taxon>Acetobacterales</taxon>
        <taxon>Roseomonadaceae</taxon>
        <taxon>Roseomonas</taxon>
    </lineage>
</organism>
<keyword evidence="4" id="KW-0378">Hydrolase</keyword>
<feature type="signal peptide" evidence="5">
    <location>
        <begin position="1"/>
        <end position="25"/>
    </location>
</feature>
<dbReference type="PANTHER" id="PTHR12917:SF1">
    <property type="entry name" value="AT13091P"/>
    <property type="match status" value="1"/>
</dbReference>
<keyword evidence="3" id="KW-0064">Aspartyl protease</keyword>
<name>A0ABS3KKC4_9PROT</name>
<dbReference type="GO" id="GO:0006508">
    <property type="term" value="P:proteolysis"/>
    <property type="evidence" value="ECO:0007669"/>
    <property type="project" value="UniProtKB-KW"/>
</dbReference>
<evidence type="ECO:0000256" key="1">
    <source>
        <dbReference type="ARBA" id="ARBA00009136"/>
    </source>
</evidence>
<dbReference type="PANTHER" id="PTHR12917">
    <property type="entry name" value="ASPARTYL PROTEASE DDI-RELATED"/>
    <property type="match status" value="1"/>
</dbReference>
<proteinExistence type="inferred from homology"/>
<comment type="caution">
    <text evidence="7">The sequence shown here is derived from an EMBL/GenBank/DDBJ whole genome shotgun (WGS) entry which is preliminary data.</text>
</comment>
<dbReference type="PROSITE" id="PS50175">
    <property type="entry name" value="ASP_PROT_RETROV"/>
    <property type="match status" value="1"/>
</dbReference>
<dbReference type="EMBL" id="JACTNG010000001">
    <property type="protein sequence ID" value="MBO1077920.1"/>
    <property type="molecule type" value="Genomic_DNA"/>
</dbReference>
<dbReference type="CDD" id="cd05483">
    <property type="entry name" value="retropepsin_like_bacteria"/>
    <property type="match status" value="2"/>
</dbReference>
<dbReference type="PROSITE" id="PS51257">
    <property type="entry name" value="PROKAR_LIPOPROTEIN"/>
    <property type="match status" value="1"/>
</dbReference>
<dbReference type="InterPro" id="IPR021109">
    <property type="entry name" value="Peptidase_aspartic_dom_sf"/>
</dbReference>
<accession>A0ABS3KKC4</accession>
<comment type="similarity">
    <text evidence="1">Belongs to the DDI1 family.</text>
</comment>
<dbReference type="InterPro" id="IPR001969">
    <property type="entry name" value="Aspartic_peptidase_AS"/>
</dbReference>
<dbReference type="GO" id="GO:0008233">
    <property type="term" value="F:peptidase activity"/>
    <property type="evidence" value="ECO:0007669"/>
    <property type="project" value="UniProtKB-KW"/>
</dbReference>
<evidence type="ECO:0000313" key="7">
    <source>
        <dbReference type="EMBL" id="MBO1077920.1"/>
    </source>
</evidence>
<dbReference type="RefSeq" id="WP_207415312.1">
    <property type="nucleotide sequence ID" value="NZ_CP061179.1"/>
</dbReference>
<dbReference type="PROSITE" id="PS00141">
    <property type="entry name" value="ASP_PROTEASE"/>
    <property type="match status" value="2"/>
</dbReference>
<reference evidence="7 8" key="1">
    <citation type="submission" date="2020-09" db="EMBL/GenBank/DDBJ databases">
        <title>Roseomonas.</title>
        <authorList>
            <person name="Zhu W."/>
        </authorList>
    </citation>
    <scope>NUCLEOTIDE SEQUENCE [LARGE SCALE GENOMIC DNA]</scope>
    <source>
        <strain evidence="7 8">573</strain>
    </source>
</reference>
<keyword evidence="5" id="KW-0732">Signal</keyword>
<gene>
    <name evidence="7" type="ORF">IAI61_02670</name>
</gene>
<dbReference type="Proteomes" id="UP001518989">
    <property type="component" value="Unassembled WGS sequence"/>
</dbReference>
<evidence type="ECO:0000313" key="8">
    <source>
        <dbReference type="Proteomes" id="UP001518989"/>
    </source>
</evidence>
<feature type="chain" id="PRO_5045560680" evidence="5">
    <location>
        <begin position="26"/>
        <end position="315"/>
    </location>
</feature>
<dbReference type="Gene3D" id="2.40.70.10">
    <property type="entry name" value="Acid Proteases"/>
    <property type="match status" value="2"/>
</dbReference>
<evidence type="ECO:0000256" key="4">
    <source>
        <dbReference type="ARBA" id="ARBA00022801"/>
    </source>
</evidence>
<dbReference type="SUPFAM" id="SSF50630">
    <property type="entry name" value="Acid proteases"/>
    <property type="match status" value="2"/>
</dbReference>